<dbReference type="PANTHER" id="PTHR43157:SF31">
    <property type="entry name" value="PHOSPHATIDYLINOSITOL-GLYCAN BIOSYNTHESIS CLASS F PROTEIN"/>
    <property type="match status" value="1"/>
</dbReference>
<feature type="region of interest" description="Disordered" evidence="2">
    <location>
        <begin position="265"/>
        <end position="317"/>
    </location>
</feature>
<keyword evidence="4" id="KW-1185">Reference proteome</keyword>
<name>A0A1I6IPY6_9EURY</name>
<evidence type="ECO:0008006" key="5">
    <source>
        <dbReference type="Google" id="ProtNLM"/>
    </source>
</evidence>
<sequence>MSELPETIAGVSDVDCTGLQALVTGSTSGIGRAAALALGRLGADVVVHGRDPRAGAEVVEELSRTGGDATFVQADFADLDAVRALAVAVREETEGLDLLVNNAGGLFRNGGLTDAGVEYTFHVNHLSPYLLTTELLSHLREGARIVTTASDAHKGASLNLDRVRGADRYTGFNAYSHSKLANVLFATELARRLDATGREVTSNSIHPGAIPGSGFSRFLPGPLPGLFQRLEAVPGVTSVADGAAEILFVAVSPRAAEVSGRYFTNQRPRTPSKAARDSEASRRLWSESATLLDIEEPLAERDRQPVSTGDGTAPGDV</sequence>
<evidence type="ECO:0000256" key="2">
    <source>
        <dbReference type="SAM" id="MobiDB-lite"/>
    </source>
</evidence>
<dbReference type="Proteomes" id="UP000198531">
    <property type="component" value="Unassembled WGS sequence"/>
</dbReference>
<dbReference type="SUPFAM" id="SSF51735">
    <property type="entry name" value="NAD(P)-binding Rossmann-fold domains"/>
    <property type="match status" value="1"/>
</dbReference>
<dbReference type="AlphaFoldDB" id="A0A1I6IPY6"/>
<dbReference type="Pfam" id="PF00106">
    <property type="entry name" value="adh_short"/>
    <property type="match status" value="1"/>
</dbReference>
<dbReference type="STRING" id="553469.SAMN04487947_3503"/>
<feature type="compositionally biased region" description="Basic and acidic residues" evidence="2">
    <location>
        <begin position="274"/>
        <end position="285"/>
    </location>
</feature>
<dbReference type="InterPro" id="IPR036291">
    <property type="entry name" value="NAD(P)-bd_dom_sf"/>
</dbReference>
<gene>
    <name evidence="3" type="ORF">SAMN04487947_3503</name>
</gene>
<evidence type="ECO:0000256" key="1">
    <source>
        <dbReference type="ARBA" id="ARBA00023002"/>
    </source>
</evidence>
<keyword evidence="1" id="KW-0560">Oxidoreductase</keyword>
<organism evidence="3 4">
    <name type="scientific">Halogeometricum rufum</name>
    <dbReference type="NCBI Taxonomy" id="553469"/>
    <lineage>
        <taxon>Archaea</taxon>
        <taxon>Methanobacteriati</taxon>
        <taxon>Methanobacteriota</taxon>
        <taxon>Stenosarchaea group</taxon>
        <taxon>Halobacteria</taxon>
        <taxon>Halobacteriales</taxon>
        <taxon>Haloferacaceae</taxon>
        <taxon>Halogeometricum</taxon>
    </lineage>
</organism>
<proteinExistence type="predicted"/>
<dbReference type="PANTHER" id="PTHR43157">
    <property type="entry name" value="PHOSPHATIDYLINOSITOL-GLYCAN BIOSYNTHESIS CLASS F PROTEIN-RELATED"/>
    <property type="match status" value="1"/>
</dbReference>
<dbReference type="GO" id="GO:0016491">
    <property type="term" value="F:oxidoreductase activity"/>
    <property type="evidence" value="ECO:0007669"/>
    <property type="project" value="UniProtKB-KW"/>
</dbReference>
<evidence type="ECO:0000313" key="3">
    <source>
        <dbReference type="EMBL" id="SFR68802.1"/>
    </source>
</evidence>
<evidence type="ECO:0000313" key="4">
    <source>
        <dbReference type="Proteomes" id="UP000198531"/>
    </source>
</evidence>
<reference evidence="4" key="1">
    <citation type="submission" date="2016-10" db="EMBL/GenBank/DDBJ databases">
        <authorList>
            <person name="Varghese N."/>
            <person name="Submissions S."/>
        </authorList>
    </citation>
    <scope>NUCLEOTIDE SEQUENCE [LARGE SCALE GENOMIC DNA]</scope>
    <source>
        <strain evidence="4">CGMCC 1.7736</strain>
    </source>
</reference>
<dbReference type="InterPro" id="IPR002347">
    <property type="entry name" value="SDR_fam"/>
</dbReference>
<protein>
    <recommendedName>
        <fullName evidence="5">NAD(P)-dependent dehydrogenase, short-chain alcohol dehydrogenase family</fullName>
    </recommendedName>
</protein>
<dbReference type="PRINTS" id="PR00081">
    <property type="entry name" value="GDHRDH"/>
</dbReference>
<dbReference type="EMBL" id="FOYT01000004">
    <property type="protein sequence ID" value="SFR68802.1"/>
    <property type="molecule type" value="Genomic_DNA"/>
</dbReference>
<accession>A0A1I6IPY6</accession>
<dbReference type="Gene3D" id="3.40.50.720">
    <property type="entry name" value="NAD(P)-binding Rossmann-like Domain"/>
    <property type="match status" value="1"/>
</dbReference>
<dbReference type="RefSeq" id="WP_089810036.1">
    <property type="nucleotide sequence ID" value="NZ_FOYT01000004.1"/>
</dbReference>
<dbReference type="OrthoDB" id="10454at2157"/>